<reference evidence="1 2" key="1">
    <citation type="submission" date="2019-11" db="EMBL/GenBank/DDBJ databases">
        <title>The Phosphoenolpyruvate Phosphotransferase System Regulates Serratia proteamaculans 336X Biofilm Formation and Wheat Roots colonization.</title>
        <authorList>
            <person name="Liu F."/>
        </authorList>
    </citation>
    <scope>NUCLEOTIDE SEQUENCE [LARGE SCALE GENOMIC DNA]</scope>
    <source>
        <strain evidence="1 2">336X</strain>
    </source>
</reference>
<dbReference type="AlphaFoldDB" id="A0A5Q2VDB3"/>
<name>A0A5Q2VDB3_SERPR</name>
<organism evidence="1 2">
    <name type="scientific">Serratia proteamaculans</name>
    <dbReference type="NCBI Taxonomy" id="28151"/>
    <lineage>
        <taxon>Bacteria</taxon>
        <taxon>Pseudomonadati</taxon>
        <taxon>Pseudomonadota</taxon>
        <taxon>Gammaproteobacteria</taxon>
        <taxon>Enterobacterales</taxon>
        <taxon>Yersiniaceae</taxon>
        <taxon>Serratia</taxon>
    </lineage>
</organism>
<evidence type="ECO:0000313" key="2">
    <source>
        <dbReference type="Proteomes" id="UP000381260"/>
    </source>
</evidence>
<accession>A0A5Q2VDB3</accession>
<proteinExistence type="predicted"/>
<dbReference type="Proteomes" id="UP000381260">
    <property type="component" value="Chromosome"/>
</dbReference>
<sequence length="80" mass="9384">MLAQTKPDLERKIGVTIANILSPDYQFSDLRFNSTDGQRHYRIRITQPRIARFCRIKTESGNMLFFFVMLPAHISDPERL</sequence>
<protein>
    <submittedName>
        <fullName evidence="1">Uncharacterized protein</fullName>
    </submittedName>
</protein>
<dbReference type="RefSeq" id="WP_153859051.1">
    <property type="nucleotide sequence ID" value="NZ_CP045913.1"/>
</dbReference>
<evidence type="ECO:0000313" key="1">
    <source>
        <dbReference type="EMBL" id="QGH62019.1"/>
    </source>
</evidence>
<gene>
    <name evidence="1" type="ORF">GHV41_14815</name>
</gene>
<dbReference type="EMBL" id="CP045913">
    <property type="protein sequence ID" value="QGH62019.1"/>
    <property type="molecule type" value="Genomic_DNA"/>
</dbReference>